<feature type="region of interest" description="Disordered" evidence="1">
    <location>
        <begin position="121"/>
        <end position="146"/>
    </location>
</feature>
<keyword evidence="3" id="KW-1185">Reference proteome</keyword>
<name>B8IDK5_METNO</name>
<dbReference type="HOGENOM" id="CLU_1775270_0_0_5"/>
<accession>B8IDK5</accession>
<dbReference type="AlphaFoldDB" id="B8IDK5"/>
<proteinExistence type="predicted"/>
<evidence type="ECO:0000256" key="1">
    <source>
        <dbReference type="SAM" id="MobiDB-lite"/>
    </source>
</evidence>
<evidence type="ECO:0000313" key="2">
    <source>
        <dbReference type="EMBL" id="ACL55577.1"/>
    </source>
</evidence>
<organism evidence="2 3">
    <name type="scientific">Methylobacterium nodulans (strain LMG 21967 / CNCM I-2342 / ORS 2060)</name>
    <dbReference type="NCBI Taxonomy" id="460265"/>
    <lineage>
        <taxon>Bacteria</taxon>
        <taxon>Pseudomonadati</taxon>
        <taxon>Pseudomonadota</taxon>
        <taxon>Alphaproteobacteria</taxon>
        <taxon>Hyphomicrobiales</taxon>
        <taxon>Methylobacteriaceae</taxon>
        <taxon>Methylobacterium</taxon>
    </lineage>
</organism>
<dbReference type="Proteomes" id="UP000008207">
    <property type="component" value="Chromosome"/>
</dbReference>
<protein>
    <submittedName>
        <fullName evidence="2">Uncharacterized protein</fullName>
    </submittedName>
</protein>
<dbReference type="RefSeq" id="WP_015927287.1">
    <property type="nucleotide sequence ID" value="NC_011894.1"/>
</dbReference>
<feature type="compositionally biased region" description="Polar residues" evidence="1">
    <location>
        <begin position="125"/>
        <end position="134"/>
    </location>
</feature>
<sequence>MTGMTDRPTIGDLLRLKIVSRDELQAAVDGYIADPKPGWREIAGGVGIDIAAAVNADAHTKQLMRWSDVPLATREMALRTAILMAKPEGMWRTRLPRPRGIARVVSAMPQMQEDLWPSRAERRLSMQSGAQQDRNPPPGVLLPDHR</sequence>
<reference evidence="2 3" key="1">
    <citation type="submission" date="2009-01" db="EMBL/GenBank/DDBJ databases">
        <title>Complete sequence of chromosome of Methylobacterium nodulans ORS 2060.</title>
        <authorList>
            <consortium name="US DOE Joint Genome Institute"/>
            <person name="Lucas S."/>
            <person name="Copeland A."/>
            <person name="Lapidus A."/>
            <person name="Glavina del Rio T."/>
            <person name="Dalin E."/>
            <person name="Tice H."/>
            <person name="Bruce D."/>
            <person name="Goodwin L."/>
            <person name="Pitluck S."/>
            <person name="Sims D."/>
            <person name="Brettin T."/>
            <person name="Detter J.C."/>
            <person name="Han C."/>
            <person name="Larimer F."/>
            <person name="Land M."/>
            <person name="Hauser L."/>
            <person name="Kyrpides N."/>
            <person name="Ivanova N."/>
            <person name="Marx C.J."/>
            <person name="Richardson P."/>
        </authorList>
    </citation>
    <scope>NUCLEOTIDE SEQUENCE [LARGE SCALE GENOMIC DNA]</scope>
    <source>
        <strain evidence="3">LMG 21967 / CNCM I-2342 / ORS 2060</strain>
    </source>
</reference>
<gene>
    <name evidence="2" type="ordered locus">Mnod_0539</name>
</gene>
<evidence type="ECO:0000313" key="3">
    <source>
        <dbReference type="Proteomes" id="UP000008207"/>
    </source>
</evidence>
<dbReference type="KEGG" id="mno:Mnod_0539"/>
<dbReference type="EMBL" id="CP001349">
    <property type="protein sequence ID" value="ACL55577.1"/>
    <property type="molecule type" value="Genomic_DNA"/>
</dbReference>